<protein>
    <submittedName>
        <fullName evidence="1">Uncharacterized protein</fullName>
    </submittedName>
</protein>
<dbReference type="Proteomes" id="UP000663844">
    <property type="component" value="Unassembled WGS sequence"/>
</dbReference>
<organism evidence="1 2">
    <name type="scientific">Adineta steineri</name>
    <dbReference type="NCBI Taxonomy" id="433720"/>
    <lineage>
        <taxon>Eukaryota</taxon>
        <taxon>Metazoa</taxon>
        <taxon>Spiralia</taxon>
        <taxon>Gnathifera</taxon>
        <taxon>Rotifera</taxon>
        <taxon>Eurotatoria</taxon>
        <taxon>Bdelloidea</taxon>
        <taxon>Adinetida</taxon>
        <taxon>Adinetidae</taxon>
        <taxon>Adineta</taxon>
    </lineage>
</organism>
<evidence type="ECO:0000313" key="1">
    <source>
        <dbReference type="EMBL" id="CAF4425714.1"/>
    </source>
</evidence>
<comment type="caution">
    <text evidence="1">The sequence shown here is derived from an EMBL/GenBank/DDBJ whole genome shotgun (WGS) entry which is preliminary data.</text>
</comment>
<sequence>MAVQTCSGTSNCGSYITISVVEHHRCLL</sequence>
<feature type="non-terminal residue" evidence="1">
    <location>
        <position position="28"/>
    </location>
</feature>
<evidence type="ECO:0000313" key="2">
    <source>
        <dbReference type="Proteomes" id="UP000663844"/>
    </source>
</evidence>
<dbReference type="AlphaFoldDB" id="A0A820QU97"/>
<reference evidence="1" key="1">
    <citation type="submission" date="2021-02" db="EMBL/GenBank/DDBJ databases">
        <authorList>
            <person name="Nowell W R."/>
        </authorList>
    </citation>
    <scope>NUCLEOTIDE SEQUENCE</scope>
</reference>
<proteinExistence type="predicted"/>
<gene>
    <name evidence="1" type="ORF">OXD698_LOCUS52919</name>
</gene>
<name>A0A820QU97_9BILA</name>
<accession>A0A820QU97</accession>
<feature type="non-terminal residue" evidence="1">
    <location>
        <position position="1"/>
    </location>
</feature>
<dbReference type="EMBL" id="CAJOAZ010029490">
    <property type="protein sequence ID" value="CAF4425714.1"/>
    <property type="molecule type" value="Genomic_DNA"/>
</dbReference>